<proteinExistence type="predicted"/>
<feature type="region of interest" description="Disordered" evidence="2">
    <location>
        <begin position="198"/>
        <end position="397"/>
    </location>
</feature>
<dbReference type="PANTHER" id="PTHR33026:SF7">
    <property type="entry name" value="OS03G0100275 PROTEIN"/>
    <property type="match status" value="1"/>
</dbReference>
<dbReference type="AlphaFoldDB" id="Q7XM38"/>
<gene>
    <name evidence="4" type="primary">OSJNBb0022P19.4</name>
</gene>
<dbReference type="Pfam" id="PF04195">
    <property type="entry name" value="Transposase_28"/>
    <property type="match status" value="1"/>
</dbReference>
<feature type="compositionally biased region" description="Basic residues" evidence="2">
    <location>
        <begin position="261"/>
        <end position="285"/>
    </location>
</feature>
<feature type="compositionally biased region" description="Polar residues" evidence="2">
    <location>
        <begin position="303"/>
        <end position="314"/>
    </location>
</feature>
<keyword evidence="1" id="KW-0175">Coiled coil</keyword>
<sequence length="531" mass="58904">MAEERESFESQWVPSDVTEENLKEMVVHGVLPAKEIMKWRPAYGEAFPTPNTHEVIVFTPFFYGGFALPTSKFFRGILEFYGINIYHINPNSIVHIANFIHVCEAFLGIKPHFALFRRIFFLKPQPNKKRSHTAFEFDGKSNPNREDPNSLEFKVTVERMYKIFSSNIVVSYSHMLLVVPYHDFNPPPLEFALIKSDPPTAQRRSPRHHHGQAAGGPKIQPSTQESNRKPTEQAGSRMRKMILSDDDDNDDASNKEAAGKQPKKASPPKKKTTRRPIPKIRKSSKKPSDIDPTGKKNPDPADNSETNGEKTGSATAAGAEPAKENRLSGSQSATGEAEVGNEPPTGNHLGDGTRDYEQQNEDIPETEGQASSPPLNDTDAGPETSTFDKVEGPARPPPKIITVQAAKIAELERQIKALKDDKNAISKERDLAVKEFEEKARDEIANRATPIIQAMYLSNSGTSSLDAIEIFNKPRTAPDVYYKNIKEARSMGASMVLVMTKSLYLKIDIDTIDGFADGTSEEDALDLISDA</sequence>
<dbReference type="Proteomes" id="UP000000763">
    <property type="component" value="Chromosome 4"/>
</dbReference>
<evidence type="ECO:0000313" key="5">
    <source>
        <dbReference type="Proteomes" id="UP000000763"/>
    </source>
</evidence>
<dbReference type="EMBL" id="AL663001">
    <property type="protein sequence ID" value="CAE04809.2"/>
    <property type="molecule type" value="Genomic_DNA"/>
</dbReference>
<name>Q7XM38_ORYSJ</name>
<protein>
    <submittedName>
        <fullName evidence="4">OSJNBb0022P19.4 protein</fullName>
    </submittedName>
</protein>
<feature type="domain" description="Transposase (putative) gypsy type" evidence="3">
    <location>
        <begin position="56"/>
        <end position="123"/>
    </location>
</feature>
<feature type="compositionally biased region" description="Basic and acidic residues" evidence="2">
    <location>
        <begin position="286"/>
        <end position="299"/>
    </location>
</feature>
<dbReference type="PANTHER" id="PTHR33026">
    <property type="entry name" value="OS06G0360600 PROTEIN"/>
    <property type="match status" value="1"/>
</dbReference>
<evidence type="ECO:0000259" key="3">
    <source>
        <dbReference type="Pfam" id="PF04195"/>
    </source>
</evidence>
<evidence type="ECO:0000256" key="1">
    <source>
        <dbReference type="SAM" id="Coils"/>
    </source>
</evidence>
<reference evidence="5" key="1">
    <citation type="journal article" date="2005" name="Nature">
        <title>The map-based sequence of the rice genome.</title>
        <authorList>
            <consortium name="International rice genome sequencing project (IRGSP)"/>
            <person name="Matsumoto T."/>
            <person name="Wu J."/>
            <person name="Kanamori H."/>
            <person name="Katayose Y."/>
            <person name="Fujisawa M."/>
            <person name="Namiki N."/>
            <person name="Mizuno H."/>
            <person name="Yamamoto K."/>
            <person name="Antonio B.A."/>
            <person name="Baba T."/>
            <person name="Sakata K."/>
            <person name="Nagamura Y."/>
            <person name="Aoki H."/>
            <person name="Arikawa K."/>
            <person name="Arita K."/>
            <person name="Bito T."/>
            <person name="Chiden Y."/>
            <person name="Fujitsuka N."/>
            <person name="Fukunaka R."/>
            <person name="Hamada M."/>
            <person name="Harada C."/>
            <person name="Hayashi A."/>
            <person name="Hijishita S."/>
            <person name="Honda M."/>
            <person name="Hosokawa S."/>
            <person name="Ichikawa Y."/>
            <person name="Idonuma A."/>
            <person name="Iijima M."/>
            <person name="Ikeda M."/>
            <person name="Ikeno M."/>
            <person name="Ito K."/>
            <person name="Ito S."/>
            <person name="Ito T."/>
            <person name="Ito Y."/>
            <person name="Ito Y."/>
            <person name="Iwabuchi A."/>
            <person name="Kamiya K."/>
            <person name="Karasawa W."/>
            <person name="Kurita K."/>
            <person name="Katagiri S."/>
            <person name="Kikuta A."/>
            <person name="Kobayashi H."/>
            <person name="Kobayashi N."/>
            <person name="Machita K."/>
            <person name="Maehara T."/>
            <person name="Masukawa M."/>
            <person name="Mizubayashi T."/>
            <person name="Mukai Y."/>
            <person name="Nagasaki H."/>
            <person name="Nagata Y."/>
            <person name="Naito S."/>
            <person name="Nakashima M."/>
            <person name="Nakama Y."/>
            <person name="Nakamichi Y."/>
            <person name="Nakamura M."/>
            <person name="Meguro A."/>
            <person name="Negishi M."/>
            <person name="Ohta I."/>
            <person name="Ohta T."/>
            <person name="Okamoto M."/>
            <person name="Ono N."/>
            <person name="Saji S."/>
            <person name="Sakaguchi M."/>
            <person name="Sakai K."/>
            <person name="Shibata M."/>
            <person name="Shimokawa T."/>
            <person name="Song J."/>
            <person name="Takazaki Y."/>
            <person name="Terasawa K."/>
            <person name="Tsugane M."/>
            <person name="Tsuji K."/>
            <person name="Ueda S."/>
            <person name="Waki K."/>
            <person name="Yamagata H."/>
            <person name="Yamamoto M."/>
            <person name="Yamamoto S."/>
            <person name="Yamane H."/>
            <person name="Yoshiki S."/>
            <person name="Yoshihara R."/>
            <person name="Yukawa K."/>
            <person name="Zhong H."/>
            <person name="Yano M."/>
            <person name="Yuan Q."/>
            <person name="Ouyang S."/>
            <person name="Liu J."/>
            <person name="Jones K.M."/>
            <person name="Gansberger K."/>
            <person name="Moffat K."/>
            <person name="Hill J."/>
            <person name="Bera J."/>
            <person name="Fadrosh D."/>
            <person name="Jin S."/>
            <person name="Johri S."/>
            <person name="Kim M."/>
            <person name="Overton L."/>
            <person name="Reardon M."/>
            <person name="Tsitrin T."/>
            <person name="Vuong H."/>
            <person name="Weaver B."/>
            <person name="Ciecko A."/>
            <person name="Tallon L."/>
            <person name="Jackson J."/>
            <person name="Pai G."/>
            <person name="Aken S.V."/>
            <person name="Utterback T."/>
            <person name="Reidmuller S."/>
            <person name="Feldblyum T."/>
            <person name="Hsiao J."/>
            <person name="Zismann V."/>
            <person name="Iobst S."/>
            <person name="de Vazeille A.R."/>
            <person name="Buell C.R."/>
            <person name="Ying K."/>
            <person name="Li Y."/>
            <person name="Lu T."/>
            <person name="Huang Y."/>
            <person name="Zhao Q."/>
            <person name="Feng Q."/>
            <person name="Zhang L."/>
            <person name="Zhu J."/>
            <person name="Weng Q."/>
            <person name="Mu J."/>
            <person name="Lu Y."/>
            <person name="Fan D."/>
            <person name="Liu Y."/>
            <person name="Guan J."/>
            <person name="Zhang Y."/>
            <person name="Yu S."/>
            <person name="Liu X."/>
            <person name="Zhang Y."/>
            <person name="Hong G."/>
            <person name="Han B."/>
            <person name="Choisne N."/>
            <person name="Demange N."/>
            <person name="Orjeda G."/>
            <person name="Samain S."/>
            <person name="Cattolico L."/>
            <person name="Pelletier E."/>
            <person name="Couloux A."/>
            <person name="Segurens B."/>
            <person name="Wincker P."/>
            <person name="D'Hont A."/>
            <person name="Scarpelli C."/>
            <person name="Weissenbach J."/>
            <person name="Salanoubat M."/>
            <person name="Quetier F."/>
            <person name="Yu Y."/>
            <person name="Kim H.R."/>
            <person name="Rambo T."/>
            <person name="Currie J."/>
            <person name="Collura K."/>
            <person name="Luo M."/>
            <person name="Yang T."/>
            <person name="Ammiraju J.S.S."/>
            <person name="Engler F."/>
            <person name="Soderlund C."/>
            <person name="Wing R.A."/>
            <person name="Palmer L.E."/>
            <person name="de la Bastide M."/>
            <person name="Spiegel L."/>
            <person name="Nascimento L."/>
            <person name="Zutavern T."/>
            <person name="O'Shaughnessy A."/>
            <person name="Dike S."/>
            <person name="Dedhia N."/>
            <person name="Preston R."/>
            <person name="Balija V."/>
            <person name="McCombie W.R."/>
            <person name="Chow T."/>
            <person name="Chen H."/>
            <person name="Chung M."/>
            <person name="Chen C."/>
            <person name="Shaw J."/>
            <person name="Wu H."/>
            <person name="Hsiao K."/>
            <person name="Chao Y."/>
            <person name="Chu M."/>
            <person name="Cheng C."/>
            <person name="Hour A."/>
            <person name="Lee P."/>
            <person name="Lin S."/>
            <person name="Lin Y."/>
            <person name="Liou J."/>
            <person name="Liu S."/>
            <person name="Hsing Y."/>
            <person name="Raghuvanshi S."/>
            <person name="Mohanty A."/>
            <person name="Bharti A.K."/>
            <person name="Gaur A."/>
            <person name="Gupta V."/>
            <person name="Kumar D."/>
            <person name="Ravi V."/>
            <person name="Vij S."/>
            <person name="Kapur A."/>
            <person name="Khurana P."/>
            <person name="Khurana P."/>
            <person name="Khurana J.P."/>
            <person name="Tyagi A.K."/>
            <person name="Gaikwad K."/>
            <person name="Singh A."/>
            <person name="Dalal V."/>
            <person name="Srivastava S."/>
            <person name="Dixit A."/>
            <person name="Pal A.K."/>
            <person name="Ghazi I.A."/>
            <person name="Yadav M."/>
            <person name="Pandit A."/>
            <person name="Bhargava A."/>
            <person name="Sureshbabu K."/>
            <person name="Batra K."/>
            <person name="Sharma T.R."/>
            <person name="Mohapatra T."/>
            <person name="Singh N.K."/>
            <person name="Messing J."/>
            <person name="Nelson A.B."/>
            <person name="Fuks G."/>
            <person name="Kavchok S."/>
            <person name="Keizer G."/>
            <person name="Linton E."/>
            <person name="Llaca V."/>
            <person name="Song R."/>
            <person name="Tanyolac B."/>
            <person name="Young S."/>
            <person name="Ho-Il K."/>
            <person name="Hahn J.H."/>
            <person name="Sangsakoo G."/>
            <person name="Vanavichit A."/>
            <person name="de Mattos Luiz.A.T."/>
            <person name="Zimmer P.D."/>
            <person name="Malone G."/>
            <person name="Dellagostin O."/>
            <person name="de Oliveira A.C."/>
            <person name="Bevan M."/>
            <person name="Bancroft I."/>
            <person name="Minx P."/>
            <person name="Cordum H."/>
            <person name="Wilson R."/>
            <person name="Cheng Z."/>
            <person name="Jin W."/>
            <person name="Jiang J."/>
            <person name="Leong S.A."/>
            <person name="Iwama H."/>
            <person name="Gojobori T."/>
            <person name="Itoh T."/>
            <person name="Niimura Y."/>
            <person name="Fujii Y."/>
            <person name="Habara T."/>
            <person name="Sakai H."/>
            <person name="Sato Y."/>
            <person name="Wilson G."/>
            <person name="Kumar K."/>
            <person name="McCouch S."/>
            <person name="Juretic N."/>
            <person name="Hoen D."/>
            <person name="Wright S."/>
            <person name="Bruskiewich R."/>
            <person name="Bureau T."/>
            <person name="Miyao A."/>
            <person name="Hirochika H."/>
            <person name="Nishikawa T."/>
            <person name="Kadowaki K."/>
            <person name="Sugiura M."/>
            <person name="Burr B."/>
            <person name="Sasaki T."/>
        </authorList>
    </citation>
    <scope>NUCLEOTIDE SEQUENCE [LARGE SCALE GENOMIC DNA]</scope>
    <source>
        <strain evidence="5">cv. Nipponbare</strain>
    </source>
</reference>
<reference evidence="5" key="2">
    <citation type="journal article" date="2008" name="Nucleic Acids Res.">
        <title>The rice annotation project database (RAP-DB): 2008 update.</title>
        <authorList>
            <consortium name="The rice annotation project (RAP)"/>
        </authorList>
    </citation>
    <scope>GENOME REANNOTATION</scope>
    <source>
        <strain evidence="5">cv. Nipponbare</strain>
    </source>
</reference>
<dbReference type="InterPro" id="IPR007321">
    <property type="entry name" value="Transposase_28"/>
</dbReference>
<feature type="coiled-coil region" evidence="1">
    <location>
        <begin position="401"/>
        <end position="435"/>
    </location>
</feature>
<evidence type="ECO:0000313" key="4">
    <source>
        <dbReference type="EMBL" id="CAE04809.2"/>
    </source>
</evidence>
<accession>Q7XM38</accession>
<evidence type="ECO:0000256" key="2">
    <source>
        <dbReference type="SAM" id="MobiDB-lite"/>
    </source>
</evidence>
<organism evidence="4 5">
    <name type="scientific">Oryza sativa subsp. japonica</name>
    <name type="common">Rice</name>
    <dbReference type="NCBI Taxonomy" id="39947"/>
    <lineage>
        <taxon>Eukaryota</taxon>
        <taxon>Viridiplantae</taxon>
        <taxon>Streptophyta</taxon>
        <taxon>Embryophyta</taxon>
        <taxon>Tracheophyta</taxon>
        <taxon>Spermatophyta</taxon>
        <taxon>Magnoliopsida</taxon>
        <taxon>Liliopsida</taxon>
        <taxon>Poales</taxon>
        <taxon>Poaceae</taxon>
        <taxon>BOP clade</taxon>
        <taxon>Oryzoideae</taxon>
        <taxon>Oryzeae</taxon>
        <taxon>Oryzinae</taxon>
        <taxon>Oryza</taxon>
        <taxon>Oryza sativa</taxon>
    </lineage>
</organism>